<accession>A0AAX4PKY6</accession>
<keyword evidence="2" id="KW-1185">Reference proteome</keyword>
<name>A0AAX4PKY6_9CHLO</name>
<gene>
    <name evidence="1" type="ORF">HKI87_17g86210</name>
</gene>
<dbReference type="EMBL" id="CP151517">
    <property type="protein sequence ID" value="WZN67049.1"/>
    <property type="molecule type" value="Genomic_DNA"/>
</dbReference>
<dbReference type="PANTHER" id="PTHR13060">
    <property type="entry name" value="SGT1 PROTEIN HSGT1 SUPPRESSOR OF GCR2"/>
    <property type="match status" value="1"/>
</dbReference>
<dbReference type="AlphaFoldDB" id="A0AAX4PKY6"/>
<evidence type="ECO:0000313" key="2">
    <source>
        <dbReference type="Proteomes" id="UP001472866"/>
    </source>
</evidence>
<organism evidence="1 2">
    <name type="scientific">Chloropicon roscoffensis</name>
    <dbReference type="NCBI Taxonomy" id="1461544"/>
    <lineage>
        <taxon>Eukaryota</taxon>
        <taxon>Viridiplantae</taxon>
        <taxon>Chlorophyta</taxon>
        <taxon>Chloropicophyceae</taxon>
        <taxon>Chloropicales</taxon>
        <taxon>Chloropicaceae</taxon>
        <taxon>Chloropicon</taxon>
    </lineage>
</organism>
<evidence type="ECO:0000313" key="1">
    <source>
        <dbReference type="EMBL" id="WZN67049.1"/>
    </source>
</evidence>
<protein>
    <submittedName>
        <fullName evidence="1">Ecdysoneless-like protein</fullName>
    </submittedName>
</protein>
<dbReference type="GO" id="GO:0005634">
    <property type="term" value="C:nucleus"/>
    <property type="evidence" value="ECO:0007669"/>
    <property type="project" value="TreeGrafter"/>
</dbReference>
<dbReference type="Proteomes" id="UP001472866">
    <property type="component" value="Chromosome 17"/>
</dbReference>
<sequence length="685" mass="73498">MASRCPDCTAAYEVFVIPGTERDVPDWNALCDRAVSFLRELTLGYTWHLEGPKLRPSLCAAPPSFFPRDSMAVDHLFGTTWYGDSVEDAWLLVWALRTMTGESARDATVFGCELAARVWDDDGDFMLIESAEHLPSWLQPDTSVNRMFLRAGRCAVLCDDAEKGAGAPKAGLELGDALSSLARDPLECSRGTKRYSILVTSAIDRRLAGQPDRSLRGHQHTCVCLLPRRAALALSRRPQGIAQAVHAFFYRGPEGMKKLRSLNRTTKEEEKAEAIHKGVFCTGEKNANDFVLRRLKMNRTHYAQLMQQEFDAPACAMPALPSRRSPLRLAADLGTKVACGLELFYSQNSAVKEAGSDVDGVAWQNFRGRLEGYGYFEGEIEGSRRRRELERAARAAFAKARGGGGGGGGADGDFDAAFHGEERIAMMAECLGAAREPLGSEVLASLEGCDVSSGDGDSWLYGGDDLLARAAGSGGGAGTEQVLRHFGDFVSHVSGHEGAEVPRGGGLDFGADLDPEAFFGEVAKAVGLSAEEFERQCGKGVSAYFSSEDSGSESDGEGLDRAEREFELVEGADSDDDSDDDDDDGAFARAYDEALEEELAGTEAGRVGGGGGVVLDFADRSGGSGAEGGDRAIDREVEAIESILTSVKLQDGLPGPATNLMGMLGVPVPREELARQQQEGEDRNQ</sequence>
<dbReference type="InterPro" id="IPR010770">
    <property type="entry name" value="Ecd"/>
</dbReference>
<reference evidence="1 2" key="1">
    <citation type="submission" date="2024-03" db="EMBL/GenBank/DDBJ databases">
        <title>Complete genome sequence of the green alga Chloropicon roscoffensis RCC1871.</title>
        <authorList>
            <person name="Lemieux C."/>
            <person name="Pombert J.-F."/>
            <person name="Otis C."/>
            <person name="Turmel M."/>
        </authorList>
    </citation>
    <scope>NUCLEOTIDE SEQUENCE [LARGE SCALE GENOMIC DNA]</scope>
    <source>
        <strain evidence="1 2">RCC1871</strain>
    </source>
</reference>
<proteinExistence type="predicted"/>
<dbReference type="PANTHER" id="PTHR13060:SF0">
    <property type="entry name" value="PROTEIN ECDYSONELESS HOMOLOG"/>
    <property type="match status" value="1"/>
</dbReference>
<dbReference type="Pfam" id="PF07093">
    <property type="entry name" value="SGT1"/>
    <property type="match status" value="1"/>
</dbReference>